<dbReference type="EMBL" id="MG710385">
    <property type="protein sequence ID" value="AVZ66421.1"/>
    <property type="molecule type" value="Genomic_DNA"/>
</dbReference>
<gene>
    <name evidence="4" type="primary">ycf1</name>
    <name evidence="2" type="synonym">TIC214</name>
    <name evidence="4" type="ORF">lx1_115</name>
</gene>
<evidence type="ECO:0000256" key="1">
    <source>
        <dbReference type="ARBA" id="ARBA00004141"/>
    </source>
</evidence>
<keyword evidence="2" id="KW-1133">Transmembrane helix</keyword>
<feature type="transmembrane region" description="Helical" evidence="2">
    <location>
        <begin position="21"/>
        <end position="41"/>
    </location>
</feature>
<feature type="transmembrane region" description="Helical" evidence="2">
    <location>
        <begin position="168"/>
        <end position="195"/>
    </location>
</feature>
<feature type="transmembrane region" description="Helical" evidence="2">
    <location>
        <begin position="61"/>
        <end position="80"/>
    </location>
</feature>
<dbReference type="RefSeq" id="YP_009485851.1">
    <property type="nucleotide sequence ID" value="NC_037748.1"/>
</dbReference>
<feature type="region of interest" description="Disordered" evidence="3">
    <location>
        <begin position="250"/>
        <end position="303"/>
    </location>
</feature>
<dbReference type="PANTHER" id="PTHR33163">
    <property type="entry name" value="PROTEIN TIC 214-RELATED"/>
    <property type="match status" value="1"/>
</dbReference>
<dbReference type="InterPro" id="IPR008896">
    <property type="entry name" value="TIC214"/>
</dbReference>
<keyword evidence="2" id="KW-1001">Plastid inner membrane</keyword>
<comment type="function">
    <text evidence="2">Involved in protein precursor import into chloroplasts. May be part of an intermediate translocation complex acting as a protein-conducting channel at the inner envelope.</text>
</comment>
<feature type="compositionally biased region" description="Basic and acidic residues" evidence="3">
    <location>
        <begin position="265"/>
        <end position="276"/>
    </location>
</feature>
<keyword evidence="2" id="KW-0813">Transport</keyword>
<dbReference type="GeneID" id="36938244"/>
<dbReference type="GO" id="GO:0009706">
    <property type="term" value="C:chloroplast inner membrane"/>
    <property type="evidence" value="ECO:0007669"/>
    <property type="project" value="UniProtKB-SubCell"/>
</dbReference>
<keyword evidence="2 4" id="KW-0150">Chloroplast</keyword>
<name>A0A2R4SVK0_TALPA</name>
<dbReference type="Pfam" id="PF05758">
    <property type="entry name" value="Ycf1"/>
    <property type="match status" value="1"/>
</dbReference>
<keyword evidence="2 4" id="KW-0934">Plastid</keyword>
<feature type="transmembrane region" description="Helical" evidence="2">
    <location>
        <begin position="87"/>
        <end position="107"/>
    </location>
</feature>
<comment type="subunit">
    <text evidence="2">Part of the Tic complex.</text>
</comment>
<keyword evidence="2" id="KW-0472">Membrane</keyword>
<protein>
    <recommendedName>
        <fullName evidence="2">Protein TIC 214</fullName>
    </recommendedName>
    <alternativeName>
        <fullName evidence="2">Translocon at the inner envelope membrane of chloroplasts 214</fullName>
    </alternativeName>
</protein>
<feature type="compositionally biased region" description="Acidic residues" evidence="3">
    <location>
        <begin position="277"/>
        <end position="287"/>
    </location>
</feature>
<keyword evidence="2" id="KW-0812">Transmembrane</keyword>
<evidence type="ECO:0000256" key="3">
    <source>
        <dbReference type="SAM" id="MobiDB-lite"/>
    </source>
</evidence>
<accession>A0A2R4SVK0</accession>
<evidence type="ECO:0000313" key="4">
    <source>
        <dbReference type="EMBL" id="AVZ66421.1"/>
    </source>
</evidence>
<dbReference type="GO" id="GO:0015031">
    <property type="term" value="P:protein transport"/>
    <property type="evidence" value="ECO:0007669"/>
    <property type="project" value="UniProtKB-KW"/>
</dbReference>
<feature type="transmembrane region" description="Helical" evidence="2">
    <location>
        <begin position="127"/>
        <end position="147"/>
    </location>
</feature>
<evidence type="ECO:0000256" key="2">
    <source>
        <dbReference type="RuleBase" id="RU364085"/>
    </source>
</evidence>
<comment type="similarity">
    <text evidence="2">Belongs to the TIC214 family.</text>
</comment>
<reference evidence="4" key="1">
    <citation type="journal article" date="2018" name="Molecules">
        <title>Chloroplast Genome of the Folk Medicine and Vegetable Plant Talinum paniculatum (Jacq.) Gaertn.: Gene Organization, Comparative and Phylogenetic Analysis.</title>
        <authorList>
            <person name="Liu X."/>
            <person name="Li Y."/>
            <person name="Yang H."/>
            <person name="Zhou B."/>
        </authorList>
    </citation>
    <scope>NUCLEOTIDE SEQUENCE</scope>
</reference>
<geneLocation type="chloroplast" evidence="4"/>
<proteinExistence type="inferred from homology"/>
<keyword evidence="2" id="KW-0653">Protein transport</keyword>
<sequence length="1891" mass="224904">MIFQSFLLGNLASLCMKIINSVVVVGLYYGFLTTFSIGPSYLFLLRAQVMEEGEEGTEKKVSATTGFIMGQLMMFISIYYTPLHLALGRPHTITVLALPYLLFHFFWNNHKHFFDYGSTSKNSMRNLSIQCVFLNNLIFQLFNHFILPSSMLARLVNIYMFRCNNKMLFVTSSFVGWLIGHILFMKWVGLVLVWIQQNNSIRSNVLIRSNKYLVSELRNSMARIFSILLFITCVYYLGRMPSPIFTKKLKETSETKESEEETDVEIEKTSETKETKQEEEEFTEEDPSPSLFSEEKEDPDKIDETEKIRVNGKDKTKDEFHFHLKEKEACYKNSPTSYSGNQDISKLEILKEENKNLFWFEKPLLSLLFDYKRWNRPTRYIKNNRFENAVRNEMSQYFFYTCQNDGKQRISFSYPPSLAIFWEMIQRNLSLSTTEKFFYDELYNYWIYTNEQKKNSLSNEFSNRIAVLDKGLISINVFEKKTRLCNDKIKKEYLPKIFDPFLNGSYRGPIKKLFSPSIINETAIKNRIDGIWINKIHSILHNDYNSHEFEQKMESVDKESLSAENANFMSLMSKFAGESTSNLKEISLLPEQRQREDQEKFLKLLVDAIITDSLNQTIQKKSIGIKEISKKVPRWSYKLIDELEQQEREIEEGVPLDYQIRSRKAKRVVIFTENQENADTPTYPNTKDTNKSDQVNKEIALIRYSQQSDFRRDIIKGSMRIQRRKMVIWKLFQTNIHSPLFLDRIEKSSFFSVNLSELIKQIFRSCMGKTPEFKISDYTDSNSSCLSLSVISDKEIEKRKEQVRIEIAEAWDTIPFAQVIRGLMLVTQSILRKYIILPSLIIAKNIGRLLLLQLPEWSEDFKEWNKEMHVKCTYNGVQLSETEFPKNWLTDGIQIKILFPFDLKPWHRSRIRPSHRDQIKKKDDFCFLTVWGMETELPFGSSRKRLSFFKPIFNELNKKIRKFRKNFFWILRILKEKLKFFLKVPTETKKWIIQNLVFFKKIIKKLSIVNPIFVYGLREESSEIKKENDSLMNNQIIHESSIEAQFLNLTNYSVTQKRMKDVANRTRTIRNQIDKISQDKKKESLTVNISPKKIQNGVKRLESPQNIGQIVKRKNARLIRKSIYFIKFFTEKIYVDLFLYIINISRIYTQLFLGSTKKIFDKSISNNETNQERIDTTNKIKFISTIKKSLLWFSSNINKNSRSHSDLSFLSQAYVFYKLSQAQLINFSKLRSVFQYHGTSLFLKNELKDYLGAQGITHSEIKTKKLPNSGINQWKNWLKSHYQYDLSQRKWSRLVPQKWRNRINEYCRGENQNLKKKKKWNSKEQLINSNYQNANNSEAHLFLLPDEKENFKKNYRYDVLSYKFLFYEDKKDSYRYSYRAPFQVNKNQEFSYTYNYNIHKEKLIDMWWSIPITNYLGINNIMDMDIKKNMDRKYFDWKIINFCLRKKVNIGTWIDISTSSNKNTKTEPKNYLIVDKIDKKDIFYRTIYQEINRSHQKKNLFDWMGMNEEILSRPISNLESWFFPEFVLLYNAYKIKPWAIPINLLFSNFDRSQNLSENKNINRKKKKTAFILSKDKKSLELDNKNQDEKELVGQGDLKLNVQENSKSVLSKQDKDIEEDYMASDMKKRRKKKQYKSSTEAELDFFLKRYLLFQLRWDDSLNQKLINNVKIYCLLLRLINPREITISSIERREMSLDIMLIQKDLPLTELMKKGILIIEPIRLSIKGDGQFSLYQTIGISLVHKSKHQKNQKRYNENIAMNNLDESIPRHQKMTENRDKNNYDLLVPENIFSPRRRRELRILICFNSRNNKGVDKNPVFCNGNRIKNCSQFFSESKDLDRDKNKLIKLKFFLWPNYRLEDLACMNRYWFDTNNGSRCSILRIHMYPRLKTHL</sequence>
<feature type="transmembrane region" description="Helical" evidence="2">
    <location>
        <begin position="220"/>
        <end position="238"/>
    </location>
</feature>
<comment type="subcellular location">
    <subcellularLocation>
        <location evidence="1">Membrane</location>
        <topology evidence="1">Multi-pass membrane protein</topology>
    </subcellularLocation>
    <subcellularLocation>
        <location evidence="2">Plastid</location>
        <location evidence="2">Chloroplast inner membrane</location>
    </subcellularLocation>
</comment>
<organism evidence="4">
    <name type="scientific">Talinum paniculatum</name>
    <name type="common">Jewels of Opar</name>
    <name type="synonym">Portulaca patens</name>
    <dbReference type="NCBI Taxonomy" id="107604"/>
    <lineage>
        <taxon>Eukaryota</taxon>
        <taxon>Viridiplantae</taxon>
        <taxon>Streptophyta</taxon>
        <taxon>Embryophyta</taxon>
        <taxon>Tracheophyta</taxon>
        <taxon>Spermatophyta</taxon>
        <taxon>Magnoliopsida</taxon>
        <taxon>eudicotyledons</taxon>
        <taxon>Gunneridae</taxon>
        <taxon>Pentapetalae</taxon>
        <taxon>Caryophyllales</taxon>
        <taxon>Cactineae</taxon>
        <taxon>Talinaceae</taxon>
        <taxon>Talinum</taxon>
    </lineage>
</organism>
<dbReference type="PANTHER" id="PTHR33163:SF40">
    <property type="entry name" value="PROTEIN TIC 214"/>
    <property type="match status" value="1"/>
</dbReference>